<dbReference type="Proteomes" id="UP001604335">
    <property type="component" value="Unassembled WGS sequence"/>
</dbReference>
<sequence>MTSEQHPRPQTPTTIAVFYPFFAGGGAEAVTLWMLNALQADYDLTLFTLTPIDLNRLNQLYGTQLSDRVKVRYCIPAPFKNLVEFLIANSQFFRKFFCHFCIRFFKKFSRQYNLAVSGYNAIDLGCDGVQYVHWVGVLENRNFYWVSQFSEARMRRNWSIANSRMVATVAQERYGGQPVVVYPPVAVDAPTVAWPDREEAFICSGRLTKAKEPHRVLEILKRVRDQGFPIKLYFTGGGGGVYGQKYRQFLQQKIDENADWVTLYENLSYADYVNVLSRCRYGLHWKKEPFGISIAEMVKVGTIPFVRDRGGGQVEIVGEQNKELMFANDEEAVARIVALLSSSELQSRMRSALEKQAQLFSTEQFSQDIRQAIETYLKQRS</sequence>
<comment type="caution">
    <text evidence="2">The sequence shown here is derived from an EMBL/GenBank/DDBJ whole genome shotgun (WGS) entry which is preliminary data.</text>
</comment>
<reference evidence="3" key="1">
    <citation type="journal article" date="2024" name="Algal Res.">
        <title>Biochemical, toxicological and genomic investigation of a high-biomass producing Limnothrix strain isolated from Italian shallow drinking water reservoir.</title>
        <authorList>
            <person name="Simonazzi M."/>
            <person name="Shishido T.K."/>
            <person name="Delbaje E."/>
            <person name="Wahlsten M."/>
            <person name="Fewer D.P."/>
            <person name="Sivonen K."/>
            <person name="Pezzolesi L."/>
            <person name="Pistocchi R."/>
        </authorList>
    </citation>
    <scope>NUCLEOTIDE SEQUENCE [LARGE SCALE GENOMIC DNA]</scope>
    <source>
        <strain evidence="3">LRLZ20PSL1</strain>
    </source>
</reference>
<keyword evidence="2" id="KW-0328">Glycosyltransferase</keyword>
<feature type="domain" description="Glycosyl transferase family 1" evidence="1">
    <location>
        <begin position="193"/>
        <end position="353"/>
    </location>
</feature>
<proteinExistence type="predicted"/>
<dbReference type="PANTHER" id="PTHR45919:SF1">
    <property type="entry name" value="GDP-MAN:MAN(3)GLCNAC(2)-PP-DOL ALPHA-1,2-MANNOSYLTRANSFERASE"/>
    <property type="match status" value="1"/>
</dbReference>
<dbReference type="InterPro" id="IPR038013">
    <property type="entry name" value="ALG11"/>
</dbReference>
<name>A0ABW7C7Z0_9CYAN</name>
<gene>
    <name evidence="2" type="ORF">VPK24_06595</name>
</gene>
<dbReference type="EC" id="2.4.-.-" evidence="2"/>
<dbReference type="GO" id="GO:0016757">
    <property type="term" value="F:glycosyltransferase activity"/>
    <property type="evidence" value="ECO:0007669"/>
    <property type="project" value="UniProtKB-KW"/>
</dbReference>
<organism evidence="2 3">
    <name type="scientific">Limnothrix redekei LRLZ20PSL1</name>
    <dbReference type="NCBI Taxonomy" id="3112953"/>
    <lineage>
        <taxon>Bacteria</taxon>
        <taxon>Bacillati</taxon>
        <taxon>Cyanobacteriota</taxon>
        <taxon>Cyanophyceae</taxon>
        <taxon>Pseudanabaenales</taxon>
        <taxon>Pseudanabaenaceae</taxon>
        <taxon>Limnothrix</taxon>
    </lineage>
</organism>
<protein>
    <submittedName>
        <fullName evidence="2">Glycosyltransferase</fullName>
        <ecNumber evidence="2">2.4.-.-</ecNumber>
    </submittedName>
</protein>
<evidence type="ECO:0000259" key="1">
    <source>
        <dbReference type="Pfam" id="PF00534"/>
    </source>
</evidence>
<keyword evidence="3" id="KW-1185">Reference proteome</keyword>
<dbReference type="PANTHER" id="PTHR45919">
    <property type="entry name" value="GDP-MAN:MAN(3)GLCNAC(2)-PP-DOL ALPHA-1,2-MANNOSYLTRANSFERASE"/>
    <property type="match status" value="1"/>
</dbReference>
<dbReference type="EMBL" id="JAZAQF010000034">
    <property type="protein sequence ID" value="MFG3817301.1"/>
    <property type="molecule type" value="Genomic_DNA"/>
</dbReference>
<evidence type="ECO:0000313" key="2">
    <source>
        <dbReference type="EMBL" id="MFG3817301.1"/>
    </source>
</evidence>
<accession>A0ABW7C7Z0</accession>
<dbReference type="Gene3D" id="3.40.50.2000">
    <property type="entry name" value="Glycogen Phosphorylase B"/>
    <property type="match status" value="1"/>
</dbReference>
<dbReference type="Pfam" id="PF00534">
    <property type="entry name" value="Glycos_transf_1"/>
    <property type="match status" value="1"/>
</dbReference>
<dbReference type="RefSeq" id="WP_393011538.1">
    <property type="nucleotide sequence ID" value="NZ_JAZAQF010000034.1"/>
</dbReference>
<dbReference type="InterPro" id="IPR001296">
    <property type="entry name" value="Glyco_trans_1"/>
</dbReference>
<keyword evidence="2" id="KW-0808">Transferase</keyword>
<evidence type="ECO:0000313" key="3">
    <source>
        <dbReference type="Proteomes" id="UP001604335"/>
    </source>
</evidence>
<dbReference type="SUPFAM" id="SSF53756">
    <property type="entry name" value="UDP-Glycosyltransferase/glycogen phosphorylase"/>
    <property type="match status" value="1"/>
</dbReference>